<dbReference type="InterPro" id="IPR007184">
    <property type="entry name" value="Mannoside_phosphorylase"/>
</dbReference>
<reference evidence="5" key="1">
    <citation type="submission" date="2018-02" db="EMBL/GenBank/DDBJ databases">
        <authorList>
            <person name="Clavel T."/>
            <person name="Strowig T."/>
        </authorList>
    </citation>
    <scope>NUCLEOTIDE SEQUENCE [LARGE SCALE GENOMIC DNA]</scope>
    <source>
        <strain evidence="5">DSM 100764</strain>
    </source>
</reference>
<dbReference type="Proteomes" id="UP000244925">
    <property type="component" value="Unassembled WGS sequence"/>
</dbReference>
<dbReference type="GO" id="GO:0016757">
    <property type="term" value="F:glycosyltransferase activity"/>
    <property type="evidence" value="ECO:0007669"/>
    <property type="project" value="UniProtKB-KW"/>
</dbReference>
<accession>A0A2V1ISG9</accession>
<dbReference type="GO" id="GO:0016798">
    <property type="term" value="F:hydrolase activity, acting on glycosyl bonds"/>
    <property type="evidence" value="ECO:0007669"/>
    <property type="project" value="UniProtKB-KW"/>
</dbReference>
<gene>
    <name evidence="4" type="ORF">C5O25_07115</name>
</gene>
<comment type="caution">
    <text evidence="4">The sequence shown here is derived from an EMBL/GenBank/DDBJ whole genome shotgun (WGS) entry which is preliminary data.</text>
</comment>
<evidence type="ECO:0000256" key="2">
    <source>
        <dbReference type="ARBA" id="ARBA00022679"/>
    </source>
</evidence>
<dbReference type="PIRSF" id="PIRSF016202">
    <property type="entry name" value="PH1107"/>
    <property type="match status" value="1"/>
</dbReference>
<proteinExistence type="inferred from homology"/>
<dbReference type="RefSeq" id="WP_107036052.1">
    <property type="nucleotide sequence ID" value="NZ_CAOYOO010000053.1"/>
</dbReference>
<dbReference type="EMBL" id="PUBV01000012">
    <property type="protein sequence ID" value="PWB07473.1"/>
    <property type="molecule type" value="Genomic_DNA"/>
</dbReference>
<evidence type="ECO:0000313" key="5">
    <source>
        <dbReference type="Proteomes" id="UP000244925"/>
    </source>
</evidence>
<evidence type="ECO:0000256" key="3">
    <source>
        <dbReference type="ARBA" id="ARBA00024356"/>
    </source>
</evidence>
<dbReference type="Pfam" id="PF04041">
    <property type="entry name" value="Glyco_hydro_130"/>
    <property type="match status" value="1"/>
</dbReference>
<keyword evidence="2" id="KW-0808">Transferase</keyword>
<dbReference type="CDD" id="cd08993">
    <property type="entry name" value="GH130"/>
    <property type="match status" value="1"/>
</dbReference>
<keyword evidence="4" id="KW-0326">Glycosidase</keyword>
<dbReference type="AlphaFoldDB" id="A0A2V1ISG9"/>
<dbReference type="SUPFAM" id="SSF75005">
    <property type="entry name" value="Arabinanase/levansucrase/invertase"/>
    <property type="match status" value="1"/>
</dbReference>
<comment type="similarity">
    <text evidence="3">Belongs to the glycosyl hydrolase 130 family.</text>
</comment>
<dbReference type="PANTHER" id="PTHR34106:SF1">
    <property type="entry name" value="1,4-BETA-MANNOSYL-N-ACETYLGLUCOSAMINE PHOSPHORYLASE"/>
    <property type="match status" value="1"/>
</dbReference>
<keyword evidence="1" id="KW-0328">Glycosyltransferase</keyword>
<evidence type="ECO:0000256" key="1">
    <source>
        <dbReference type="ARBA" id="ARBA00022676"/>
    </source>
</evidence>
<dbReference type="Gene3D" id="2.115.10.20">
    <property type="entry name" value="Glycosyl hydrolase domain, family 43"/>
    <property type="match status" value="1"/>
</dbReference>
<dbReference type="PANTHER" id="PTHR34106">
    <property type="entry name" value="GLYCOSIDASE"/>
    <property type="match status" value="1"/>
</dbReference>
<keyword evidence="4" id="KW-0378">Hydrolase</keyword>
<sequence>MMALEIKGQAIPNIPWQDRPQGCDHVMWRYSANPVIPRDLLPTSNSIFNSAVVPYGRDGWEFAGVFRVDDTNRRMRIHPGFSHDGINWHIDESDVVLTGADPEIAAWEYGYDPRVAHIDDRYWVTWCNGYHGPTIGVAWTEDFRTFHQLENAFLPYNRNGVLFPRKINGRYAMLSRPSDTGHTAFGDIFYSESPDMEFWGHHRHVMAPARFEESAWQCMKIGAGPVPIETSEGWLLLYHGVLRSCNGYVYAFGSALLDLDRPWEVIARSAPYLISPREIYELTGDVPNVTFPCAALVDAPTGRMAVYYGCADTVTGMAFAKVDELVDWIRRNSIV</sequence>
<name>A0A2V1ISG9_9BACT</name>
<dbReference type="InterPro" id="IPR023296">
    <property type="entry name" value="Glyco_hydro_beta-prop_sf"/>
</dbReference>
<evidence type="ECO:0000313" key="4">
    <source>
        <dbReference type="EMBL" id="PWB07473.1"/>
    </source>
</evidence>
<keyword evidence="5" id="KW-1185">Reference proteome</keyword>
<protein>
    <submittedName>
        <fullName evidence="4">Glycosidase</fullName>
    </submittedName>
</protein>
<organism evidence="4 5">
    <name type="scientific">Paramuribaculum intestinale</name>
    <dbReference type="NCBI Taxonomy" id="2094151"/>
    <lineage>
        <taxon>Bacteria</taxon>
        <taxon>Pseudomonadati</taxon>
        <taxon>Bacteroidota</taxon>
        <taxon>Bacteroidia</taxon>
        <taxon>Bacteroidales</taxon>
        <taxon>Muribaculaceae</taxon>
        <taxon>Paramuribaculum</taxon>
    </lineage>
</organism>